<dbReference type="InterPro" id="IPR008993">
    <property type="entry name" value="TIMP-like_OB-fold"/>
</dbReference>
<reference evidence="16" key="1">
    <citation type="journal article" date="2013" name="Science">
        <title>Comparative analysis of bat genomes provides insight into the evolution of flight and immunity.</title>
        <authorList>
            <person name="Zhang G."/>
            <person name="Cowled C."/>
            <person name="Shi Z."/>
            <person name="Huang Z."/>
            <person name="Bishop-Lilly K.A."/>
            <person name="Fang X."/>
            <person name="Wynne J.W."/>
            <person name="Xiong Z."/>
            <person name="Baker M.L."/>
            <person name="Zhao W."/>
            <person name="Tachedjian M."/>
            <person name="Zhu Y."/>
            <person name="Zhou P."/>
            <person name="Jiang X."/>
            <person name="Ng J."/>
            <person name="Yang L."/>
            <person name="Wu L."/>
            <person name="Xiao J."/>
            <person name="Feng Y."/>
            <person name="Chen Y."/>
            <person name="Sun X."/>
            <person name="Zhang Y."/>
            <person name="Marsh G.A."/>
            <person name="Crameri G."/>
            <person name="Broder C.C."/>
            <person name="Frey K.G."/>
            <person name="Wang L.F."/>
            <person name="Wang J."/>
        </authorList>
    </citation>
    <scope>NUCLEOTIDE SEQUENCE [LARGE SCALE GENOMIC DNA]</scope>
</reference>
<comment type="subcellular location">
    <subcellularLocation>
        <location evidence="1">Secreted</location>
        <location evidence="1">Extracellular space</location>
        <location evidence="1">Extracellular matrix</location>
    </subcellularLocation>
</comment>
<dbReference type="PROSITE" id="PS50189">
    <property type="entry name" value="NTR"/>
    <property type="match status" value="1"/>
</dbReference>
<dbReference type="PANTHER" id="PTHR10574:SF282">
    <property type="entry name" value="NETRIN-4"/>
    <property type="match status" value="1"/>
</dbReference>
<dbReference type="InterPro" id="IPR035811">
    <property type="entry name" value="Netrin-4_NTR"/>
</dbReference>
<dbReference type="FunFam" id="2.170.300.10:FF:000001">
    <property type="entry name" value="Laminin subunit beta-1"/>
    <property type="match status" value="1"/>
</dbReference>
<evidence type="ECO:0000256" key="11">
    <source>
        <dbReference type="PROSITE-ProRule" id="PRU00460"/>
    </source>
</evidence>
<evidence type="ECO:0000256" key="9">
    <source>
        <dbReference type="ARBA" id="ARBA00065673"/>
    </source>
</evidence>
<comment type="caution">
    <text evidence="11">Lacks conserved residue(s) required for the propagation of feature annotation.</text>
</comment>
<feature type="disulfide bond" evidence="11">
    <location>
        <begin position="321"/>
        <end position="330"/>
    </location>
</feature>
<dbReference type="PROSITE" id="PS50027">
    <property type="entry name" value="EGF_LAM_2"/>
    <property type="match status" value="2"/>
</dbReference>
<comment type="subunit">
    <text evidence="9">May form a homodimer.</text>
</comment>
<dbReference type="Gene3D" id="2.40.50.120">
    <property type="match status" value="1"/>
</dbReference>
<dbReference type="CDD" id="cd00055">
    <property type="entry name" value="EGF_Lam"/>
    <property type="match status" value="3"/>
</dbReference>
<dbReference type="Proteomes" id="UP000010556">
    <property type="component" value="Unassembled WGS sequence"/>
</dbReference>
<dbReference type="GO" id="GO:0009887">
    <property type="term" value="P:animal organ morphogenesis"/>
    <property type="evidence" value="ECO:0007669"/>
    <property type="project" value="TreeGrafter"/>
</dbReference>
<protein>
    <recommendedName>
        <fullName evidence="10">Netrin-4</fullName>
    </recommendedName>
</protein>
<dbReference type="SUPFAM" id="SSF50242">
    <property type="entry name" value="TIMP-like"/>
    <property type="match status" value="1"/>
</dbReference>
<evidence type="ECO:0000256" key="12">
    <source>
        <dbReference type="SAM" id="MobiDB-lite"/>
    </source>
</evidence>
<evidence type="ECO:0000256" key="4">
    <source>
        <dbReference type="ARBA" id="ARBA00022729"/>
    </source>
</evidence>
<feature type="disulfide bond" evidence="11">
    <location>
        <begin position="261"/>
        <end position="270"/>
    </location>
</feature>
<evidence type="ECO:0000313" key="15">
    <source>
        <dbReference type="EMBL" id="ELK34915.1"/>
    </source>
</evidence>
<accession>L5M9F6</accession>
<keyword evidence="6 11" id="KW-1015">Disulfide bond</keyword>
<evidence type="ECO:0000256" key="1">
    <source>
        <dbReference type="ARBA" id="ARBA00004498"/>
    </source>
</evidence>
<dbReference type="EMBL" id="KB102794">
    <property type="protein sequence ID" value="ELK34915.1"/>
    <property type="molecule type" value="Genomic_DNA"/>
</dbReference>
<dbReference type="Pfam" id="PF01759">
    <property type="entry name" value="NTR"/>
    <property type="match status" value="1"/>
</dbReference>
<dbReference type="GO" id="GO:0005886">
    <property type="term" value="C:plasma membrane"/>
    <property type="evidence" value="ECO:0007669"/>
    <property type="project" value="UniProtKB-ARBA"/>
</dbReference>
<name>L5M9F6_MYODS</name>
<evidence type="ECO:0000259" key="14">
    <source>
        <dbReference type="PROSITE" id="PS50189"/>
    </source>
</evidence>
<dbReference type="Gene3D" id="2.170.300.10">
    <property type="entry name" value="Tie2 ligand-binding domain superfamily"/>
    <property type="match status" value="1"/>
</dbReference>
<dbReference type="PROSITE" id="PS01248">
    <property type="entry name" value="EGF_LAM_1"/>
    <property type="match status" value="1"/>
</dbReference>
<dbReference type="Gene3D" id="3.90.1150.10">
    <property type="entry name" value="Aspartate Aminotransferase, domain 1"/>
    <property type="match status" value="1"/>
</dbReference>
<dbReference type="SMART" id="SM00180">
    <property type="entry name" value="EGF_Lam"/>
    <property type="match status" value="3"/>
</dbReference>
<dbReference type="GO" id="GO:0007411">
    <property type="term" value="P:axon guidance"/>
    <property type="evidence" value="ECO:0007669"/>
    <property type="project" value="TreeGrafter"/>
</dbReference>
<dbReference type="Pfam" id="PF00053">
    <property type="entry name" value="EGF_laminin"/>
    <property type="match status" value="2"/>
</dbReference>
<dbReference type="SMART" id="SM00643">
    <property type="entry name" value="C345C"/>
    <property type="match status" value="1"/>
</dbReference>
<evidence type="ECO:0000256" key="10">
    <source>
        <dbReference type="ARBA" id="ARBA00068275"/>
    </source>
</evidence>
<dbReference type="GO" id="GO:0043256">
    <property type="term" value="C:laminin complex"/>
    <property type="evidence" value="ECO:0007669"/>
    <property type="project" value="TreeGrafter"/>
</dbReference>
<dbReference type="InterPro" id="IPR056863">
    <property type="entry name" value="LMN_ATRN_NET-like_EGF"/>
</dbReference>
<dbReference type="Pfam" id="PF24973">
    <property type="entry name" value="EGF_LMN_ATRN"/>
    <property type="match status" value="1"/>
</dbReference>
<dbReference type="AlphaFoldDB" id="L5M9F6"/>
<evidence type="ECO:0000256" key="2">
    <source>
        <dbReference type="ARBA" id="ARBA00022525"/>
    </source>
</evidence>
<dbReference type="FunFam" id="2.10.25.10:FF:000200">
    <property type="entry name" value="netrin-4 isoform X1"/>
    <property type="match status" value="1"/>
</dbReference>
<keyword evidence="3" id="KW-0272">Extracellular matrix</keyword>
<feature type="domain" description="NTR" evidence="14">
    <location>
        <begin position="501"/>
        <end position="624"/>
    </location>
</feature>
<evidence type="ECO:0000256" key="6">
    <source>
        <dbReference type="ARBA" id="ARBA00023157"/>
    </source>
</evidence>
<organism evidence="15 16">
    <name type="scientific">Myotis davidii</name>
    <name type="common">David's myotis</name>
    <dbReference type="NCBI Taxonomy" id="225400"/>
    <lineage>
        <taxon>Eukaryota</taxon>
        <taxon>Metazoa</taxon>
        <taxon>Chordata</taxon>
        <taxon>Craniata</taxon>
        <taxon>Vertebrata</taxon>
        <taxon>Euteleostomi</taxon>
        <taxon>Mammalia</taxon>
        <taxon>Eutheria</taxon>
        <taxon>Laurasiatheria</taxon>
        <taxon>Chiroptera</taxon>
        <taxon>Yangochiroptera</taxon>
        <taxon>Vespertilionidae</taxon>
        <taxon>Myotis</taxon>
    </lineage>
</organism>
<gene>
    <name evidence="15" type="ORF">MDA_GLEAN10016073</name>
</gene>
<keyword evidence="4" id="KW-0732">Signal</keyword>
<dbReference type="InterPro" id="IPR001134">
    <property type="entry name" value="Netrin_domain"/>
</dbReference>
<dbReference type="GO" id="GO:0034446">
    <property type="term" value="P:substrate adhesion-dependent cell spreading"/>
    <property type="evidence" value="ECO:0007669"/>
    <property type="project" value="TreeGrafter"/>
</dbReference>
<evidence type="ECO:0000313" key="16">
    <source>
        <dbReference type="Proteomes" id="UP000010556"/>
    </source>
</evidence>
<dbReference type="InterPro" id="IPR018933">
    <property type="entry name" value="Netrin_module_non-TIMP"/>
</dbReference>
<keyword evidence="16" id="KW-1185">Reference proteome</keyword>
<proteinExistence type="predicted"/>
<keyword evidence="2" id="KW-0964">Secreted</keyword>
<evidence type="ECO:0000256" key="3">
    <source>
        <dbReference type="ARBA" id="ARBA00022530"/>
    </source>
</evidence>
<dbReference type="FunFam" id="2.10.25.10:FF:000333">
    <property type="entry name" value="netrin-4 isoform X2"/>
    <property type="match status" value="1"/>
</dbReference>
<dbReference type="GO" id="GO:0016477">
    <property type="term" value="P:cell migration"/>
    <property type="evidence" value="ECO:0007669"/>
    <property type="project" value="TreeGrafter"/>
</dbReference>
<evidence type="ECO:0000256" key="7">
    <source>
        <dbReference type="ARBA" id="ARBA00023180"/>
    </source>
</evidence>
<keyword evidence="5" id="KW-0677">Repeat</keyword>
<feature type="region of interest" description="Disordered" evidence="12">
    <location>
        <begin position="460"/>
        <end position="491"/>
    </location>
</feature>
<keyword evidence="7" id="KW-0325">Glycoprotein</keyword>
<evidence type="ECO:0000256" key="8">
    <source>
        <dbReference type="ARBA" id="ARBA00023292"/>
    </source>
</evidence>
<feature type="domain" description="Laminin EGF-like" evidence="13">
    <location>
        <begin position="231"/>
        <end position="293"/>
    </location>
</feature>
<feature type="compositionally biased region" description="Polar residues" evidence="12">
    <location>
        <begin position="478"/>
        <end position="488"/>
    </location>
</feature>
<dbReference type="InterPro" id="IPR050440">
    <property type="entry name" value="Laminin/Netrin_ECM"/>
</dbReference>
<feature type="domain" description="Laminin EGF-like" evidence="13">
    <location>
        <begin position="294"/>
        <end position="347"/>
    </location>
</feature>
<sequence>MANLIVGLWAQLISNLKKEDFSHHWQHIPDQTGMFCFMERKAEQMEWLTKEFSIYKTKAVVLPGVQMGVRLLTMMCTDHQGVVQNMVGISDTLQPLSSYLGSGVTGTKLRHQPVIQAGQVPHRLMAASTAGGGGASPASSAALRMSDCSLGLFPAGKWTYPRAPGLPEGYLIASLGPIPWGAGLSQQVHGKCMCKHNTAGTHCQHCAPLYNDRPWEAADGKTGSPKECRTCKCNGHADACHFDINVWEASGNRSGGVCNDCQHNTEGQHCQRCKPGFYRDLRRPFSAPDACKLCSCHPVGSAVLPFSSVTFCDPSNGDCPCKPGVAGPHCDRCMVGYWGFGDYGCRPCDCAGNCDPLTGDCISSSTDIDWYHEIPDFHSTNNKSESTWEWEDEQGFSALRHSARSCHHRHCFHTLTVPAAEQLGPVLGPSSGCEQRLQCQQRVQAGHHRQWVQEAAASPDCPLGAGGGGKTLRGNRGQQLPLTPTDSAKQLGPVPGASSGCKCECKEQVLGNSKAFCAMKYSYVLKIKILSAHDKGSHAEVSVKIKKVLKSTKLKILRGKRTLYPESWTNRGCTCPILNPGLEYLVAGHEDVRTGKLIVNMKSFVQRWKPSLGRKVMDILKRECK</sequence>
<dbReference type="PANTHER" id="PTHR10574">
    <property type="entry name" value="NETRIN/LAMININ-RELATED"/>
    <property type="match status" value="1"/>
</dbReference>
<evidence type="ECO:0000256" key="5">
    <source>
        <dbReference type="ARBA" id="ARBA00022737"/>
    </source>
</evidence>
<dbReference type="Gene3D" id="2.10.25.10">
    <property type="entry name" value="Laminin"/>
    <property type="match status" value="1"/>
</dbReference>
<keyword evidence="8 11" id="KW-0424">Laminin EGF-like domain</keyword>
<dbReference type="GO" id="GO:0070831">
    <property type="term" value="P:basement membrane assembly"/>
    <property type="evidence" value="ECO:0007669"/>
    <property type="project" value="TreeGrafter"/>
</dbReference>
<dbReference type="PRINTS" id="PR00011">
    <property type="entry name" value="EGFLAMININ"/>
</dbReference>
<dbReference type="FunFam" id="2.40.50.120:FF:000002">
    <property type="entry name" value="netrin-4 isoform X1"/>
    <property type="match status" value="1"/>
</dbReference>
<evidence type="ECO:0000259" key="13">
    <source>
        <dbReference type="PROSITE" id="PS50027"/>
    </source>
</evidence>
<dbReference type="CDD" id="cd03578">
    <property type="entry name" value="NTR_netrin-4_like"/>
    <property type="match status" value="1"/>
</dbReference>
<dbReference type="SUPFAM" id="SSF57196">
    <property type="entry name" value="EGF/Laminin"/>
    <property type="match status" value="3"/>
</dbReference>
<dbReference type="InterPro" id="IPR002049">
    <property type="entry name" value="LE_dom"/>
</dbReference>
<dbReference type="GO" id="GO:0009888">
    <property type="term" value="P:tissue development"/>
    <property type="evidence" value="ECO:0007669"/>
    <property type="project" value="TreeGrafter"/>
</dbReference>
<dbReference type="InterPro" id="IPR015422">
    <property type="entry name" value="PyrdxlP-dep_Trfase_small"/>
</dbReference>